<feature type="domain" description="3-hydroxyacyl-CoA dehydrogenase C-terminal" evidence="9">
    <location>
        <begin position="194"/>
        <end position="293"/>
    </location>
</feature>
<dbReference type="GO" id="GO:0006635">
    <property type="term" value="P:fatty acid beta-oxidation"/>
    <property type="evidence" value="ECO:0007669"/>
    <property type="project" value="UniProtKB-UniPathway"/>
</dbReference>
<keyword evidence="3" id="KW-0276">Fatty acid metabolism</keyword>
<dbReference type="Gene3D" id="1.10.1040.50">
    <property type="match status" value="1"/>
</dbReference>
<dbReference type="SUPFAM" id="SSF48179">
    <property type="entry name" value="6-phosphogluconate dehydrogenase C-terminal domain-like"/>
    <property type="match status" value="2"/>
</dbReference>
<dbReference type="Proteomes" id="UP000481033">
    <property type="component" value="Unassembled WGS sequence"/>
</dbReference>
<keyword evidence="5" id="KW-0560">Oxidoreductase</keyword>
<sequence>MTFLPFKTAAVLGAGIMGTQIAAHLANAGLQVLLMDLPAPKGDKNAVVEGAFNKARKLSPPIFFSPDMAHRIELGNYHDHFARLSQVDWVIEAVVERLDIKQQLMARLEQVVRSDAVISTNTSGLPIAQIADGRSLDFRQRFLGTHFFNPPRYLKLLELIPTDVTDPTVMQRMERFGHSYLGKGVVLAKDTPNFIANRIGLFSTFLGVHALIDDGYSIEEIDTLTGTLIGRPKSATFRTADLVGLDTLLHVAENIYPAIPHDEQREMFKLPSLLKTLVETGSRGAKSGQGFYKKVKQDILSVNPKTFAYEAPRPLNLPGLENVAQLPKLIDRVRVLYTLLGRAGDFFRKTTLALLSYSACRLPEIADSPADVDRAMRWGFGWQMGPFELWDAIGFHRVLYDIQAANLHVPEWVNEIAAVGEGHFYRSPHGVPSSLLMADSVLGPVGQQTVEQATDEIHLPLIKTTNSKIWETSEAALFDMQDGVALYEFRSKGNTLSTSVVDGLQTVLHMLSQDDQYRGLVIGNNSDHFCGGANLVEMATAAQTGNWSMITDLLVTFQTLLQQIRYFHKPIVAAVQGRALGGGCELVMACPHVVAAAESYIGLVELSVGLIPGATGTTRLAKWASQQAVSGTAQHIQPYLNHAFKTVATATVAGSAYEAMELGFLPAHTHIVMNNDQRLYVAKEEVLCLDRAGYRPPAHDSFWVLGQQGRAVLDHMAYTMQQGGFASDYDRFLAGQLAYILTGGDLTAPARVSEEYLLGLEREVFLPLLQQKKTQERIMHLLKTKKPLRN</sequence>
<evidence type="ECO:0000256" key="2">
    <source>
        <dbReference type="ARBA" id="ARBA00009463"/>
    </source>
</evidence>
<evidence type="ECO:0000313" key="11">
    <source>
        <dbReference type="EMBL" id="NEZ55569.1"/>
    </source>
</evidence>
<dbReference type="Gene3D" id="3.90.226.10">
    <property type="entry name" value="2-enoyl-CoA Hydratase, Chain A, domain 1"/>
    <property type="match status" value="1"/>
</dbReference>
<dbReference type="GO" id="GO:0003857">
    <property type="term" value="F:(3S)-3-hydroxyacyl-CoA dehydrogenase (NAD+) activity"/>
    <property type="evidence" value="ECO:0007669"/>
    <property type="project" value="UniProtKB-EC"/>
</dbReference>
<dbReference type="PANTHER" id="PTHR48075:SF7">
    <property type="entry name" value="3-HYDROXYACYL-COA DEHYDROGENASE-RELATED"/>
    <property type="match status" value="1"/>
</dbReference>
<dbReference type="EMBL" id="QXHD01000004">
    <property type="protein sequence ID" value="NEZ55569.1"/>
    <property type="molecule type" value="Genomic_DNA"/>
</dbReference>
<dbReference type="InterPro" id="IPR008927">
    <property type="entry name" value="6-PGluconate_DH-like_C_sf"/>
</dbReference>
<protein>
    <submittedName>
        <fullName evidence="11">3-hydroxyacyl-CoA dehydrogenase/enoyl-CoA hydratase family protein</fullName>
    </submittedName>
</protein>
<name>A0A6M0RHE7_9CYAN</name>
<dbReference type="InterPro" id="IPR029045">
    <property type="entry name" value="ClpP/crotonase-like_dom_sf"/>
</dbReference>
<comment type="catalytic activity">
    <reaction evidence="8">
        <text>a (3S)-3-hydroxyacyl-CoA + NAD(+) = a 3-oxoacyl-CoA + NADH + H(+)</text>
        <dbReference type="Rhea" id="RHEA:22432"/>
        <dbReference type="ChEBI" id="CHEBI:15378"/>
        <dbReference type="ChEBI" id="CHEBI:57318"/>
        <dbReference type="ChEBI" id="CHEBI:57540"/>
        <dbReference type="ChEBI" id="CHEBI:57945"/>
        <dbReference type="ChEBI" id="CHEBI:90726"/>
        <dbReference type="EC" id="1.1.1.35"/>
    </reaction>
</comment>
<dbReference type="InterPro" id="IPR006176">
    <property type="entry name" value="3-OHacyl-CoA_DH_NAD-bd"/>
</dbReference>
<evidence type="ECO:0000256" key="7">
    <source>
        <dbReference type="ARBA" id="ARBA00023098"/>
    </source>
</evidence>
<evidence type="ECO:0000256" key="5">
    <source>
        <dbReference type="ARBA" id="ARBA00023002"/>
    </source>
</evidence>
<gene>
    <name evidence="11" type="ORF">DXZ20_07755</name>
</gene>
<dbReference type="SUPFAM" id="SSF52096">
    <property type="entry name" value="ClpP/crotonase"/>
    <property type="match status" value="1"/>
</dbReference>
<proteinExistence type="inferred from homology"/>
<comment type="pathway">
    <text evidence="1">Lipid metabolism; fatty acid beta-oxidation.</text>
</comment>
<accession>A0A6M0RHE7</accession>
<comment type="caution">
    <text evidence="11">The sequence shown here is derived from an EMBL/GenBank/DDBJ whole genome shotgun (WGS) entry which is preliminary data.</text>
</comment>
<reference evidence="11 12" key="1">
    <citation type="journal article" date="2020" name="Microb. Ecol.">
        <title>Ecogenomics of the Marine Benthic Filamentous Cyanobacterium Adonisia.</title>
        <authorList>
            <person name="Walter J.M."/>
            <person name="Coutinho F.H."/>
            <person name="Leomil L."/>
            <person name="Hargreaves P.I."/>
            <person name="Campeao M.E."/>
            <person name="Vieira V.V."/>
            <person name="Silva B.S."/>
            <person name="Fistarol G.O."/>
            <person name="Salomon P.S."/>
            <person name="Sawabe T."/>
            <person name="Mino S."/>
            <person name="Hosokawa M."/>
            <person name="Miyashita H."/>
            <person name="Maruyama F."/>
            <person name="van Verk M.C."/>
            <person name="Dutilh B.E."/>
            <person name="Thompson C.C."/>
            <person name="Thompson F.L."/>
        </authorList>
    </citation>
    <scope>NUCLEOTIDE SEQUENCE [LARGE SCALE GENOMIC DNA]</scope>
    <source>
        <strain evidence="11 12">CCMR0081</strain>
    </source>
</reference>
<dbReference type="InterPro" id="IPR036291">
    <property type="entry name" value="NAD(P)-bd_dom_sf"/>
</dbReference>
<feature type="domain" description="3-hydroxyacyl-CoA dehydrogenase NAD binding" evidence="10">
    <location>
        <begin position="9"/>
        <end position="191"/>
    </location>
</feature>
<feature type="domain" description="3-hydroxyacyl-CoA dehydrogenase C-terminal" evidence="9">
    <location>
        <begin position="347"/>
        <end position="400"/>
    </location>
</feature>
<dbReference type="Pfam" id="PF00378">
    <property type="entry name" value="ECH_1"/>
    <property type="match status" value="1"/>
</dbReference>
<dbReference type="AlphaFoldDB" id="A0A6M0RHE7"/>
<dbReference type="Pfam" id="PF00725">
    <property type="entry name" value="3HCDH"/>
    <property type="match status" value="2"/>
</dbReference>
<evidence type="ECO:0000256" key="1">
    <source>
        <dbReference type="ARBA" id="ARBA00005005"/>
    </source>
</evidence>
<evidence type="ECO:0000256" key="3">
    <source>
        <dbReference type="ARBA" id="ARBA00022832"/>
    </source>
</evidence>
<dbReference type="InterPro" id="IPR001753">
    <property type="entry name" value="Enoyl-CoA_hydra/iso"/>
</dbReference>
<evidence type="ECO:0000259" key="9">
    <source>
        <dbReference type="Pfam" id="PF00725"/>
    </source>
</evidence>
<dbReference type="Pfam" id="PF02737">
    <property type="entry name" value="3HCDH_N"/>
    <property type="match status" value="1"/>
</dbReference>
<dbReference type="PANTHER" id="PTHR48075">
    <property type="entry name" value="3-HYDROXYACYL-COA DEHYDROGENASE FAMILY PROTEIN"/>
    <property type="match status" value="1"/>
</dbReference>
<keyword evidence="6" id="KW-0520">NAD</keyword>
<evidence type="ECO:0000256" key="6">
    <source>
        <dbReference type="ARBA" id="ARBA00023027"/>
    </source>
</evidence>
<evidence type="ECO:0000256" key="4">
    <source>
        <dbReference type="ARBA" id="ARBA00022963"/>
    </source>
</evidence>
<dbReference type="UniPathway" id="UPA00659"/>
<keyword evidence="7" id="KW-0443">Lipid metabolism</keyword>
<dbReference type="SUPFAM" id="SSF51735">
    <property type="entry name" value="NAD(P)-binding Rossmann-fold domains"/>
    <property type="match status" value="1"/>
</dbReference>
<dbReference type="CDD" id="cd06558">
    <property type="entry name" value="crotonase-like"/>
    <property type="match status" value="1"/>
</dbReference>
<evidence type="ECO:0000256" key="8">
    <source>
        <dbReference type="ARBA" id="ARBA00049556"/>
    </source>
</evidence>
<dbReference type="RefSeq" id="WP_163697466.1">
    <property type="nucleotide sequence ID" value="NZ_QXHD01000004.1"/>
</dbReference>
<evidence type="ECO:0000259" key="10">
    <source>
        <dbReference type="Pfam" id="PF02737"/>
    </source>
</evidence>
<comment type="similarity">
    <text evidence="2">Belongs to the 3-hydroxyacyl-CoA dehydrogenase family.</text>
</comment>
<evidence type="ECO:0000313" key="12">
    <source>
        <dbReference type="Proteomes" id="UP000481033"/>
    </source>
</evidence>
<organism evidence="11 12">
    <name type="scientific">Adonisia turfae CCMR0081</name>
    <dbReference type="NCBI Taxonomy" id="2292702"/>
    <lineage>
        <taxon>Bacteria</taxon>
        <taxon>Bacillati</taxon>
        <taxon>Cyanobacteriota</taxon>
        <taxon>Adonisia</taxon>
        <taxon>Adonisia turfae</taxon>
    </lineage>
</organism>
<dbReference type="GO" id="GO:0070403">
    <property type="term" value="F:NAD+ binding"/>
    <property type="evidence" value="ECO:0007669"/>
    <property type="project" value="InterPro"/>
</dbReference>
<keyword evidence="4" id="KW-0442">Lipid degradation</keyword>
<dbReference type="InterPro" id="IPR006108">
    <property type="entry name" value="3HC_DH_C"/>
</dbReference>
<dbReference type="Gene3D" id="3.40.50.720">
    <property type="entry name" value="NAD(P)-binding Rossmann-like Domain"/>
    <property type="match status" value="1"/>
</dbReference>
<keyword evidence="12" id="KW-1185">Reference proteome</keyword>